<dbReference type="InterPro" id="IPR001650">
    <property type="entry name" value="Helicase_C-like"/>
</dbReference>
<accession>A0A9X3TXE6</accession>
<evidence type="ECO:0000256" key="9">
    <source>
        <dbReference type="ARBA" id="ARBA00074363"/>
    </source>
</evidence>
<dbReference type="PROSITE" id="PS51195">
    <property type="entry name" value="Q_MOTIF"/>
    <property type="match status" value="1"/>
</dbReference>
<keyword evidence="6 11" id="KW-0067">ATP-binding</keyword>
<keyword evidence="4 11" id="KW-0378">Hydrolase</keyword>
<evidence type="ECO:0000256" key="2">
    <source>
        <dbReference type="ARBA" id="ARBA00022490"/>
    </source>
</evidence>
<dbReference type="GO" id="GO:0005524">
    <property type="term" value="F:ATP binding"/>
    <property type="evidence" value="ECO:0007669"/>
    <property type="project" value="UniProtKB-KW"/>
</dbReference>
<dbReference type="SUPFAM" id="SSF52540">
    <property type="entry name" value="P-loop containing nucleoside triphosphate hydrolases"/>
    <property type="match status" value="1"/>
</dbReference>
<dbReference type="PANTHER" id="PTHR47959">
    <property type="entry name" value="ATP-DEPENDENT RNA HELICASE RHLE-RELATED"/>
    <property type="match status" value="1"/>
</dbReference>
<comment type="catalytic activity">
    <reaction evidence="8">
        <text>ATP + H2O = ADP + phosphate + H(+)</text>
        <dbReference type="Rhea" id="RHEA:13065"/>
        <dbReference type="ChEBI" id="CHEBI:15377"/>
        <dbReference type="ChEBI" id="CHEBI:15378"/>
        <dbReference type="ChEBI" id="CHEBI:30616"/>
        <dbReference type="ChEBI" id="CHEBI:43474"/>
        <dbReference type="ChEBI" id="CHEBI:456216"/>
        <dbReference type="EC" id="3.6.4.13"/>
    </reaction>
</comment>
<dbReference type="PANTHER" id="PTHR47959:SF13">
    <property type="entry name" value="ATP-DEPENDENT RNA HELICASE RHLE"/>
    <property type="match status" value="1"/>
</dbReference>
<dbReference type="SMART" id="SM00487">
    <property type="entry name" value="DEXDc"/>
    <property type="match status" value="1"/>
</dbReference>
<evidence type="ECO:0000256" key="11">
    <source>
        <dbReference type="RuleBase" id="RU000492"/>
    </source>
</evidence>
<keyword evidence="5 11" id="KW-0347">Helicase</keyword>
<dbReference type="Gene3D" id="3.40.50.300">
    <property type="entry name" value="P-loop containing nucleotide triphosphate hydrolases"/>
    <property type="match status" value="2"/>
</dbReference>
<feature type="compositionally biased region" description="Low complexity" evidence="12">
    <location>
        <begin position="474"/>
        <end position="493"/>
    </location>
</feature>
<dbReference type="PROSITE" id="PS51194">
    <property type="entry name" value="HELICASE_CTER"/>
    <property type="match status" value="1"/>
</dbReference>
<dbReference type="PROSITE" id="PS00039">
    <property type="entry name" value="DEAD_ATP_HELICASE"/>
    <property type="match status" value="1"/>
</dbReference>
<dbReference type="SMART" id="SM00490">
    <property type="entry name" value="HELICc"/>
    <property type="match status" value="1"/>
</dbReference>
<feature type="domain" description="DEAD-box RNA helicase Q" evidence="15">
    <location>
        <begin position="4"/>
        <end position="32"/>
    </location>
</feature>
<dbReference type="GO" id="GO:0042255">
    <property type="term" value="P:ribosome assembly"/>
    <property type="evidence" value="ECO:0007669"/>
    <property type="project" value="UniProtKB-ARBA"/>
</dbReference>
<dbReference type="EMBL" id="JANWOI010000001">
    <property type="protein sequence ID" value="MDA5193132.1"/>
    <property type="molecule type" value="Genomic_DNA"/>
</dbReference>
<evidence type="ECO:0000259" key="14">
    <source>
        <dbReference type="PROSITE" id="PS51194"/>
    </source>
</evidence>
<feature type="compositionally biased region" description="Low complexity" evidence="12">
    <location>
        <begin position="409"/>
        <end position="418"/>
    </location>
</feature>
<gene>
    <name evidence="16" type="ORF">NYP16_04075</name>
</gene>
<evidence type="ECO:0000256" key="10">
    <source>
        <dbReference type="PROSITE-ProRule" id="PRU00552"/>
    </source>
</evidence>
<dbReference type="InterPro" id="IPR000629">
    <property type="entry name" value="RNA-helicase_DEAD-box_CS"/>
</dbReference>
<dbReference type="GO" id="GO:0009266">
    <property type="term" value="P:response to temperature stimulus"/>
    <property type="evidence" value="ECO:0007669"/>
    <property type="project" value="UniProtKB-ARBA"/>
</dbReference>
<name>A0A9X3TXE6_9PROT</name>
<feature type="domain" description="Helicase ATP-binding" evidence="13">
    <location>
        <begin position="35"/>
        <end position="210"/>
    </location>
</feature>
<evidence type="ECO:0000256" key="1">
    <source>
        <dbReference type="ARBA" id="ARBA00012552"/>
    </source>
</evidence>
<feature type="short sequence motif" description="Q motif" evidence="10">
    <location>
        <begin position="4"/>
        <end position="32"/>
    </location>
</feature>
<evidence type="ECO:0000256" key="8">
    <source>
        <dbReference type="ARBA" id="ARBA00047984"/>
    </source>
</evidence>
<evidence type="ECO:0000256" key="4">
    <source>
        <dbReference type="ARBA" id="ARBA00022801"/>
    </source>
</evidence>
<dbReference type="InterPro" id="IPR027417">
    <property type="entry name" value="P-loop_NTPase"/>
</dbReference>
<feature type="domain" description="Helicase C-terminal" evidence="14">
    <location>
        <begin position="234"/>
        <end position="381"/>
    </location>
</feature>
<feature type="compositionally biased region" description="Basic residues" evidence="12">
    <location>
        <begin position="497"/>
        <end position="506"/>
    </location>
</feature>
<dbReference type="AlphaFoldDB" id="A0A9X3TXE6"/>
<evidence type="ECO:0000259" key="15">
    <source>
        <dbReference type="PROSITE" id="PS51195"/>
    </source>
</evidence>
<dbReference type="GO" id="GO:0005829">
    <property type="term" value="C:cytosol"/>
    <property type="evidence" value="ECO:0007669"/>
    <property type="project" value="TreeGrafter"/>
</dbReference>
<feature type="region of interest" description="Disordered" evidence="12">
    <location>
        <begin position="373"/>
        <end position="506"/>
    </location>
</feature>
<dbReference type="InterPro" id="IPR044742">
    <property type="entry name" value="DEAD/DEAH_RhlB"/>
</dbReference>
<proteinExistence type="inferred from homology"/>
<dbReference type="InterPro" id="IPR014014">
    <property type="entry name" value="RNA_helicase_DEAD_Q_motif"/>
</dbReference>
<reference evidence="16" key="2">
    <citation type="journal article" date="2023" name="Syst. Appl. Microbiol.">
        <title>Govania unica gen. nov., sp. nov., a rare biosphere bacterium that represents a novel family in the class Alphaproteobacteria.</title>
        <authorList>
            <person name="Vandamme P."/>
            <person name="Peeters C."/>
            <person name="Hettiarachchi A."/>
            <person name="Cnockaert M."/>
            <person name="Carlier A."/>
        </authorList>
    </citation>
    <scope>NUCLEOTIDE SEQUENCE</scope>
    <source>
        <strain evidence="16">LMG 31809</strain>
    </source>
</reference>
<dbReference type="FunFam" id="3.40.50.300:FF:000108">
    <property type="entry name" value="ATP-dependent RNA helicase RhlE"/>
    <property type="match status" value="1"/>
</dbReference>
<evidence type="ECO:0000256" key="7">
    <source>
        <dbReference type="ARBA" id="ARBA00038437"/>
    </source>
</evidence>
<comment type="caution">
    <text evidence="16">The sequence shown here is derived from an EMBL/GenBank/DDBJ whole genome shotgun (WGS) entry which is preliminary data.</text>
</comment>
<evidence type="ECO:0000256" key="3">
    <source>
        <dbReference type="ARBA" id="ARBA00022741"/>
    </source>
</evidence>
<keyword evidence="3 11" id="KW-0547">Nucleotide-binding</keyword>
<evidence type="ECO:0000256" key="12">
    <source>
        <dbReference type="SAM" id="MobiDB-lite"/>
    </source>
</evidence>
<feature type="compositionally biased region" description="Basic and acidic residues" evidence="12">
    <location>
        <begin position="421"/>
        <end position="441"/>
    </location>
</feature>
<feature type="compositionally biased region" description="Basic and acidic residues" evidence="12">
    <location>
        <begin position="448"/>
        <end position="473"/>
    </location>
</feature>
<dbReference type="Pfam" id="PF00270">
    <property type="entry name" value="DEAD"/>
    <property type="match status" value="1"/>
</dbReference>
<dbReference type="Proteomes" id="UP001141619">
    <property type="component" value="Unassembled WGS sequence"/>
</dbReference>
<keyword evidence="2" id="KW-0963">Cytoplasm</keyword>
<dbReference type="EC" id="3.6.4.13" evidence="1"/>
<comment type="similarity">
    <text evidence="7 11">Belongs to the DEAD box helicase family.</text>
</comment>
<keyword evidence="17" id="KW-1185">Reference proteome</keyword>
<dbReference type="PROSITE" id="PS51192">
    <property type="entry name" value="HELICASE_ATP_BIND_1"/>
    <property type="match status" value="1"/>
</dbReference>
<evidence type="ECO:0000256" key="5">
    <source>
        <dbReference type="ARBA" id="ARBA00022806"/>
    </source>
</evidence>
<dbReference type="GO" id="GO:0016787">
    <property type="term" value="F:hydrolase activity"/>
    <property type="evidence" value="ECO:0007669"/>
    <property type="project" value="UniProtKB-KW"/>
</dbReference>
<dbReference type="CDD" id="cd18787">
    <property type="entry name" value="SF2_C_DEAD"/>
    <property type="match status" value="1"/>
</dbReference>
<dbReference type="RefSeq" id="WP_274942826.1">
    <property type="nucleotide sequence ID" value="NZ_JANWOI010000001.1"/>
</dbReference>
<sequence length="506" mass="55912">MTTTTFADLGIAEPILRSLITENYLHPTPIQEQSIPLLLKGHDLLGIAQTGTGKTAAFALPLLQALSAVPYKHSPKVVRALILAPTRELVIQIHESIRVYGRHLGIRTASVFGGVSYNPQLQALGRGLDILVATPGRLLDHMTQKNVRLDKVQHLILDEADRMLDMGFVKDVRKILAAVPKERQSLLFSATMPGEISKLVSEYLHMPKRVEITPQATTVERIDQSVMFLDSAEKRTKLMEMMADPAYGRVIIFTRTKHGANRVSDYLEAGGIRSSAIHGNKSQGARQKALESFRKGEARAIVATDIMARGIDIDDVTHVINYELPNEAESYVHRIGRTARAGAKGCAISFCDPSERTYLRDIEKLIKGKLDVVGIDPGTFAPPPKRGGINSHGPRSNTERREGGGGNRQGQPRPGQQRQGKRPDDARRPDARRTDEHRSSERPQAARANDDRPRSDRPQGPDRNRSEHPRSESRGPGPQRPSQPRQGQKQPGGNKTFRPRGRNSAS</sequence>
<organism evidence="16 17">
    <name type="scientific">Govanella unica</name>
    <dbReference type="NCBI Taxonomy" id="2975056"/>
    <lineage>
        <taxon>Bacteria</taxon>
        <taxon>Pseudomonadati</taxon>
        <taxon>Pseudomonadota</taxon>
        <taxon>Alphaproteobacteria</taxon>
        <taxon>Emcibacterales</taxon>
        <taxon>Govanellaceae</taxon>
        <taxon>Govanella</taxon>
    </lineage>
</organism>
<evidence type="ECO:0000259" key="13">
    <source>
        <dbReference type="PROSITE" id="PS51192"/>
    </source>
</evidence>
<dbReference type="GO" id="GO:0003724">
    <property type="term" value="F:RNA helicase activity"/>
    <property type="evidence" value="ECO:0007669"/>
    <property type="project" value="UniProtKB-EC"/>
</dbReference>
<evidence type="ECO:0000313" key="17">
    <source>
        <dbReference type="Proteomes" id="UP001141619"/>
    </source>
</evidence>
<dbReference type="InterPro" id="IPR011545">
    <property type="entry name" value="DEAD/DEAH_box_helicase_dom"/>
</dbReference>
<evidence type="ECO:0000313" key="16">
    <source>
        <dbReference type="EMBL" id="MDA5193132.1"/>
    </source>
</evidence>
<dbReference type="InterPro" id="IPR050079">
    <property type="entry name" value="DEAD_box_RNA_helicase"/>
</dbReference>
<evidence type="ECO:0000256" key="6">
    <source>
        <dbReference type="ARBA" id="ARBA00022840"/>
    </source>
</evidence>
<dbReference type="CDD" id="cd00268">
    <property type="entry name" value="DEADc"/>
    <property type="match status" value="1"/>
</dbReference>
<dbReference type="InterPro" id="IPR014001">
    <property type="entry name" value="Helicase_ATP-bd"/>
</dbReference>
<dbReference type="Pfam" id="PF00271">
    <property type="entry name" value="Helicase_C"/>
    <property type="match status" value="1"/>
</dbReference>
<reference evidence="16" key="1">
    <citation type="submission" date="2022-08" db="EMBL/GenBank/DDBJ databases">
        <authorList>
            <person name="Vandamme P."/>
            <person name="Hettiarachchi A."/>
            <person name="Peeters C."/>
            <person name="Cnockaert M."/>
            <person name="Carlier A."/>
        </authorList>
    </citation>
    <scope>NUCLEOTIDE SEQUENCE</scope>
    <source>
        <strain evidence="16">LMG 31809</strain>
    </source>
</reference>
<protein>
    <recommendedName>
        <fullName evidence="9">DEAD-box ATP-dependent RNA helicase RhpA</fullName>
        <ecNumber evidence="1">3.6.4.13</ecNumber>
    </recommendedName>
</protein>
<dbReference type="GO" id="GO:0003676">
    <property type="term" value="F:nucleic acid binding"/>
    <property type="evidence" value="ECO:0007669"/>
    <property type="project" value="InterPro"/>
</dbReference>